<reference evidence="3 4" key="1">
    <citation type="submission" date="2019-09" db="EMBL/GenBank/DDBJ databases">
        <title>Phylogeny of genus Pseudoclavibacter and closely related genus.</title>
        <authorList>
            <person name="Li Y."/>
        </authorList>
    </citation>
    <scope>NUCLEOTIDE SEQUENCE [LARGE SCALE GENOMIC DNA]</scope>
    <source>
        <strain evidence="3 4">DSM 23821</strain>
    </source>
</reference>
<comment type="caution">
    <text evidence="3">The sequence shown here is derived from an EMBL/GenBank/DDBJ whole genome shotgun (WGS) entry which is preliminary data.</text>
</comment>
<keyword evidence="2" id="KW-0472">Membrane</keyword>
<dbReference type="OrthoDB" id="4427856at2"/>
<keyword evidence="2" id="KW-0812">Transmembrane</keyword>
<dbReference type="RefSeq" id="WP_158039573.1">
    <property type="nucleotide sequence ID" value="NZ_JACCFV010000001.1"/>
</dbReference>
<dbReference type="Proteomes" id="UP000467240">
    <property type="component" value="Unassembled WGS sequence"/>
</dbReference>
<keyword evidence="2" id="KW-1133">Transmembrane helix</keyword>
<feature type="compositionally biased region" description="Basic and acidic residues" evidence="1">
    <location>
        <begin position="861"/>
        <end position="871"/>
    </location>
</feature>
<keyword evidence="4" id="KW-1185">Reference proteome</keyword>
<evidence type="ECO:0000313" key="4">
    <source>
        <dbReference type="Proteomes" id="UP000467240"/>
    </source>
</evidence>
<feature type="transmembrane region" description="Helical" evidence="2">
    <location>
        <begin position="533"/>
        <end position="555"/>
    </location>
</feature>
<proteinExistence type="predicted"/>
<protein>
    <recommendedName>
        <fullName evidence="5">Magnesium transporter</fullName>
    </recommendedName>
</protein>
<evidence type="ECO:0000313" key="3">
    <source>
        <dbReference type="EMBL" id="KAB1660077.1"/>
    </source>
</evidence>
<dbReference type="AlphaFoldDB" id="A0A7J5BZI7"/>
<gene>
    <name evidence="3" type="ORF">F8O01_03885</name>
</gene>
<dbReference type="EMBL" id="WBJZ01000004">
    <property type="protein sequence ID" value="KAB1660077.1"/>
    <property type="molecule type" value="Genomic_DNA"/>
</dbReference>
<sequence>MRVLTLVVAPPGPLGSVRDALADWSAAGLVDDFHWIEPRMLGERGDAAIHVRQGEFHGASLTSIAGRERIDGVRLCVLVPALDGAEPLTLVEEQTITDLIDRAFARVPVTRVRAVVTRAGVDQTVEDLVITGWHNVVLSPEDSTGPGMGRTRLDATDDGVELGRYAAAGVAGVLGLWSGVDRSPLDGERFVDGRRARLVRSFFRRVGTAEVAARLRTGVLAMDAGLPLPSQFGVPTVYVNDEALAAENMAGQLWTRHANVLRGPREPHRPPEAKPIGAAEALRLFFGFLWAAMKNAPRAWLGQVVHQMRADAAGAVQGLVYGHAPAAYDVVVRGVTANGTPSSWLDFRDAATSLDRLFDDATGQREHAPYADLSGLWQDYAAASLTLADAGERVAGLAAVRIGSQPGIVRRVDRIVPSTAEAFSGMKPHVAASIGAVRVEPYDVLGAADLERRVRVVAEQPLMSVDASGALDGLQRWRMEHGRSFASQVGGRIAGALGAVQNEIRGLFEQIRQAAAGEDLLAGLAEKQRQLSLIMQILTVVFAVGIVTAIVLGIIGLLTTWWWTAIVIAGLLVVWFLAALLVFAQGQRELFAIINRRREVMSTEEVARLNLRHALRDARRLSEAYGQFLAWSRVIGQVLANPFGEREVRVERNDDAVTGLPLSTRVGTVLSDDEHIDGAVARLRRDVFSVGWLSECWAASLEGAAGRVGPRGVELEGQPLAIYRDRGDGQNSLLHLWAESLDQWGVDPAIGEAKWRQIMQLLQTQHQTLVSDLLREVVDDAEGGDPVDYATFMSGIDRDHEAGVDRLDDQVLSDSARARGLSVVGRSFSERTQRDLDRMAALTQLSEPFDDFELRAYAAPDRSRRSSRDESLGAPGLDGATPPGDLFGGTPF</sequence>
<name>A0A7J5BZI7_9MICO</name>
<organism evidence="3 4">
    <name type="scientific">Pseudoclavibacter chungangensis</name>
    <dbReference type="NCBI Taxonomy" id="587635"/>
    <lineage>
        <taxon>Bacteria</taxon>
        <taxon>Bacillati</taxon>
        <taxon>Actinomycetota</taxon>
        <taxon>Actinomycetes</taxon>
        <taxon>Micrococcales</taxon>
        <taxon>Microbacteriaceae</taxon>
        <taxon>Pseudoclavibacter</taxon>
    </lineage>
</organism>
<evidence type="ECO:0000256" key="1">
    <source>
        <dbReference type="SAM" id="MobiDB-lite"/>
    </source>
</evidence>
<accession>A0A7J5BZI7</accession>
<feature type="region of interest" description="Disordered" evidence="1">
    <location>
        <begin position="857"/>
        <end position="892"/>
    </location>
</feature>
<evidence type="ECO:0008006" key="5">
    <source>
        <dbReference type="Google" id="ProtNLM"/>
    </source>
</evidence>
<feature type="transmembrane region" description="Helical" evidence="2">
    <location>
        <begin position="561"/>
        <end position="584"/>
    </location>
</feature>
<evidence type="ECO:0000256" key="2">
    <source>
        <dbReference type="SAM" id="Phobius"/>
    </source>
</evidence>